<dbReference type="EMBL" id="BA000023">
    <property type="protein sequence ID" value="BAK54805.1"/>
    <property type="molecule type" value="Genomic_DNA"/>
</dbReference>
<dbReference type="RefSeq" id="WP_232616491.1">
    <property type="nucleotide sequence ID" value="NC_003106.2"/>
</dbReference>
<name>F9VPF8_SULTO</name>
<organism evidence="1 2">
    <name type="scientific">Sulfurisphaera tokodaii (strain DSM 16993 / JCM 10545 / NBRC 100140 / 7)</name>
    <name type="common">Sulfolobus tokodaii</name>
    <dbReference type="NCBI Taxonomy" id="273063"/>
    <lineage>
        <taxon>Archaea</taxon>
        <taxon>Thermoproteota</taxon>
        <taxon>Thermoprotei</taxon>
        <taxon>Sulfolobales</taxon>
        <taxon>Sulfolobaceae</taxon>
        <taxon>Sulfurisphaera</taxon>
    </lineage>
</organism>
<dbReference type="PATRIC" id="fig|273063.9.peg.2779"/>
<protein>
    <submittedName>
        <fullName evidence="1">Uncharacterized protein</fullName>
    </submittedName>
</protein>
<keyword evidence="2" id="KW-1185">Reference proteome</keyword>
<dbReference type="GO" id="GO:0003676">
    <property type="term" value="F:nucleic acid binding"/>
    <property type="evidence" value="ECO:0007669"/>
    <property type="project" value="InterPro"/>
</dbReference>
<dbReference type="InterPro" id="IPR011856">
    <property type="entry name" value="tRNA_endonuc-like_dom_sf"/>
</dbReference>
<accession>F9VPF8</accession>
<dbReference type="KEGG" id="sto:STK_24585"/>
<dbReference type="Gene3D" id="3.40.1350.10">
    <property type="match status" value="1"/>
</dbReference>
<evidence type="ECO:0000313" key="1">
    <source>
        <dbReference type="EMBL" id="BAK54805.1"/>
    </source>
</evidence>
<dbReference type="STRING" id="273063.STK_24585"/>
<proteinExistence type="predicted"/>
<dbReference type="Proteomes" id="UP000001015">
    <property type="component" value="Chromosome"/>
</dbReference>
<dbReference type="eggNOG" id="arCOG01424">
    <property type="taxonomic scope" value="Archaea"/>
</dbReference>
<dbReference type="GeneID" id="69122897"/>
<gene>
    <name evidence="1" type="ordered locus">STK_24585</name>
</gene>
<reference evidence="2" key="1">
    <citation type="journal article" date="2001" name="DNA Res.">
        <title>Complete genome sequence of an aerobic thermoacidophilic Crenarchaeon, Sulfolobus tokodaii strain7.</title>
        <authorList>
            <person name="Kawarabayasi Y."/>
            <person name="Hino Y."/>
            <person name="Horikawa H."/>
            <person name="Jin-no K."/>
            <person name="Takahashi M."/>
            <person name="Sekine M."/>
            <person name="Baba S."/>
            <person name="Ankai A."/>
            <person name="Kosugi H."/>
            <person name="Hosoyama A."/>
            <person name="Fukui S."/>
            <person name="Nagai Y."/>
            <person name="Nishijima K."/>
            <person name="Otsuka R."/>
            <person name="Nakazawa H."/>
            <person name="Takamiya M."/>
            <person name="Kato Y."/>
            <person name="Yoshizawa T."/>
            <person name="Tanaka T."/>
            <person name="Kudoh Y."/>
            <person name="Yamazaki J."/>
            <person name="Kushida N."/>
            <person name="Oguchi A."/>
            <person name="Aoki K."/>
            <person name="Masuda S."/>
            <person name="Yanagii M."/>
            <person name="Nishimura M."/>
            <person name="Yamagishi A."/>
            <person name="Oshima T."/>
            <person name="Kikuchi H."/>
        </authorList>
    </citation>
    <scope>NUCLEOTIDE SEQUENCE [LARGE SCALE GENOMIC DNA]</scope>
    <source>
        <strain evidence="2">DSM 16993 / JCM 10545 / NBRC 100140 / 7</strain>
    </source>
</reference>
<evidence type="ECO:0000313" key="2">
    <source>
        <dbReference type="Proteomes" id="UP000001015"/>
    </source>
</evidence>
<sequence>MDFYETNDYIYIFEIKNLCDDTAAIEQLENRKEAFEENFPGKKIKMFLVCNSIQDKIKELAESEGIVVITGNVFTLSD</sequence>
<dbReference type="AlphaFoldDB" id="F9VPF8"/>